<dbReference type="RefSeq" id="WP_052052864.1">
    <property type="nucleotide sequence ID" value="NZ_AWTM01000098.1"/>
</dbReference>
<dbReference type="InterPro" id="IPR051934">
    <property type="entry name" value="Phage_Tail_Fiber_Structural"/>
</dbReference>
<dbReference type="InterPro" id="IPR022225">
    <property type="entry name" value="Phage_tail_fibre_N"/>
</dbReference>
<accession>A0A0E3BR31</accession>
<dbReference type="EMBL" id="AWTP01000122">
    <property type="protein sequence ID" value="KGH08702.1"/>
    <property type="molecule type" value="Genomic_DNA"/>
</dbReference>
<dbReference type="PANTHER" id="PTHR35191:SF1">
    <property type="entry name" value="PROPHAGE SIDE TAIL FIBER PROTEIN HOMOLOG STFQ-RELATED"/>
    <property type="match status" value="1"/>
</dbReference>
<dbReference type="InterPro" id="IPR049304">
    <property type="entry name" value="Gly_rich_dom"/>
</dbReference>
<name>A0A0E3BR31_9BURK</name>
<proteinExistence type="predicted"/>
<dbReference type="Pfam" id="PF21722">
    <property type="entry name" value="Gly_rich_2"/>
    <property type="match status" value="1"/>
</dbReference>
<dbReference type="AlphaFoldDB" id="A0A0E3BR31"/>
<dbReference type="CDD" id="cd19958">
    <property type="entry name" value="pyocin_knob"/>
    <property type="match status" value="1"/>
</dbReference>
<evidence type="ECO:0000313" key="4">
    <source>
        <dbReference type="Proteomes" id="UP000029549"/>
    </source>
</evidence>
<protein>
    <submittedName>
        <fullName evidence="3">Tail protein</fullName>
    </submittedName>
</protein>
<reference evidence="3 4" key="1">
    <citation type="submission" date="2013-09" db="EMBL/GenBank/DDBJ databases">
        <title>High correlation between genotypes and phenotypes of environmental bacteria Comamonas testosteroni strains.</title>
        <authorList>
            <person name="Liu L."/>
            <person name="Zhu W."/>
            <person name="Xia X."/>
            <person name="Xu B."/>
            <person name="Luo M."/>
            <person name="Wang G."/>
        </authorList>
    </citation>
    <scope>NUCLEOTIDE SEQUENCE [LARGE SCALE GENOMIC DNA]</scope>
    <source>
        <strain evidence="3 4">DF2</strain>
    </source>
</reference>
<dbReference type="Proteomes" id="UP000029549">
    <property type="component" value="Unassembled WGS sequence"/>
</dbReference>
<gene>
    <name evidence="3" type="ORF">P608_17430</name>
</gene>
<feature type="domain" description="Glycine-rich" evidence="2">
    <location>
        <begin position="547"/>
        <end position="758"/>
    </location>
</feature>
<sequence length="758" mass="75846">MAQDYYTILTNAGLAYEAQQKAQNKPITLVAMAIGDGNGAAYNPDPAATTLRREVHRQAINSLLQDANNPTWLVAEAWLADDVGGWTIREVGIYTDTGVLYAIAKYPESIKPLLASGSGKQFYVRTIFQTSNVASVVLQVDNSVVMATRAFVVDYVRDELAKLDSKQSVRVATTANIALTGLQMIDGVALAAGDRVLVKDQVAAKDNGIYVAVGGVWARAADADTAIKLTPELAVGVEQGTVNGDSLWMLTTDAPITLGVTALTFEVSGGRPLATKAWVQGLTATVDRAGIAELATQEEAEAAADTVRAVTPKGLSRYMRFKPPLGEGVDLNDVKAFGVYGQPLDANAAGGMNYPIPYAGTLLVQEAGGGIASQIYITYVSGDVWVRTFYELDAPSKWRPWRRVVFGGRRVIAGLGLTGGGDLEQDREMALALPGTLNGGTANAVTPDGHTHAVSPASESVAGVSMLASQAIAEAGIDTSRPMAALRVLQLIRSAVSNATELLRGVLRVATQAEVIAGVQDDVAITPLKLASFVNATRNVSTHILNGSFVVPAGVRKIFVSGCGGGGGGGGAAADANYHGGGGGGGAAGFLFRKAYAVTPGQTLSIVIGAGGNGGTGGSNGGNAAAGSAGGATVIADLGLALGGGSGGAGTRLGAWGEFGGPGSGGAGGSGDMPGSNGAGGVGNLISGSAITIPYGGMGGGGLFGPGGANIGWGWAGAGAPSTSYGGGGSGGQAGTLVAGGGGGIGGKGGNGILVIEW</sequence>
<evidence type="ECO:0000313" key="3">
    <source>
        <dbReference type="EMBL" id="KGH08702.1"/>
    </source>
</evidence>
<dbReference type="PANTHER" id="PTHR35191">
    <property type="entry name" value="PROPHAGE SIDE TAIL FIBER PROTEIN HOMOLOG STFQ-RELATED"/>
    <property type="match status" value="1"/>
</dbReference>
<feature type="domain" description="Phage tail fibre protein N-terminal" evidence="1">
    <location>
        <begin position="1"/>
        <end position="149"/>
    </location>
</feature>
<keyword evidence="4" id="KW-1185">Reference proteome</keyword>
<dbReference type="Pfam" id="PF12571">
    <property type="entry name" value="Phage_tail_fib"/>
    <property type="match status" value="1"/>
</dbReference>
<organism evidence="3 4">
    <name type="scientific">Comamonas thiooxydans</name>
    <dbReference type="NCBI Taxonomy" id="363952"/>
    <lineage>
        <taxon>Bacteria</taxon>
        <taxon>Pseudomonadati</taxon>
        <taxon>Pseudomonadota</taxon>
        <taxon>Betaproteobacteria</taxon>
        <taxon>Burkholderiales</taxon>
        <taxon>Comamonadaceae</taxon>
        <taxon>Comamonas</taxon>
    </lineage>
</organism>
<comment type="caution">
    <text evidence="3">The sequence shown here is derived from an EMBL/GenBank/DDBJ whole genome shotgun (WGS) entry which is preliminary data.</text>
</comment>
<evidence type="ECO:0000259" key="2">
    <source>
        <dbReference type="Pfam" id="PF21722"/>
    </source>
</evidence>
<evidence type="ECO:0000259" key="1">
    <source>
        <dbReference type="Pfam" id="PF12571"/>
    </source>
</evidence>